<name>A0A2J8K4Q9_PANTR</name>
<comment type="caution">
    <text evidence="2">The sequence shown here is derived from an EMBL/GenBank/DDBJ whole genome shotgun (WGS) entry which is preliminary data.</text>
</comment>
<evidence type="ECO:0000256" key="1">
    <source>
        <dbReference type="SAM" id="SignalP"/>
    </source>
</evidence>
<accession>A0A2J8K4Q9</accession>
<proteinExistence type="predicted"/>
<keyword evidence="1" id="KW-0732">Signal</keyword>
<gene>
    <name evidence="2" type="ORF">CK820_G0041480</name>
</gene>
<protein>
    <submittedName>
        <fullName evidence="2">CPM isoform 9</fullName>
    </submittedName>
</protein>
<dbReference type="SUPFAM" id="SSF53187">
    <property type="entry name" value="Zn-dependent exopeptidases"/>
    <property type="match status" value="1"/>
</dbReference>
<evidence type="ECO:0000313" key="2">
    <source>
        <dbReference type="EMBL" id="PNI30010.1"/>
    </source>
</evidence>
<reference evidence="2 3" key="1">
    <citation type="submission" date="2017-12" db="EMBL/GenBank/DDBJ databases">
        <title>High-resolution comparative analysis of great ape genomes.</title>
        <authorList>
            <person name="Pollen A."/>
            <person name="Hastie A."/>
            <person name="Hormozdiari F."/>
            <person name="Dougherty M."/>
            <person name="Liu R."/>
            <person name="Chaisson M."/>
            <person name="Hoppe E."/>
            <person name="Hill C."/>
            <person name="Pang A."/>
            <person name="Hillier L."/>
            <person name="Baker C."/>
            <person name="Armstrong J."/>
            <person name="Shendure J."/>
            <person name="Paten B."/>
            <person name="Wilson R."/>
            <person name="Chao H."/>
            <person name="Schneider V."/>
            <person name="Ventura M."/>
            <person name="Kronenberg Z."/>
            <person name="Murali S."/>
            <person name="Gordon D."/>
            <person name="Cantsilieris S."/>
            <person name="Munson K."/>
            <person name="Nelson B."/>
            <person name="Raja A."/>
            <person name="Underwood J."/>
            <person name="Diekhans M."/>
            <person name="Fiddes I."/>
            <person name="Haussler D."/>
            <person name="Eichler E."/>
        </authorList>
    </citation>
    <scope>NUCLEOTIDE SEQUENCE [LARGE SCALE GENOMIC DNA]</scope>
    <source>
        <strain evidence="2">Yerkes chimp pedigree #C0471</strain>
    </source>
</reference>
<feature type="chain" id="PRO_5014405649" evidence="1">
    <location>
        <begin position="18"/>
        <end position="72"/>
    </location>
</feature>
<feature type="signal peptide" evidence="1">
    <location>
        <begin position="1"/>
        <end position="17"/>
    </location>
</feature>
<dbReference type="EMBL" id="NBAG03000393">
    <property type="protein sequence ID" value="PNI30010.1"/>
    <property type="molecule type" value="Genomic_DNA"/>
</dbReference>
<dbReference type="Proteomes" id="UP000236370">
    <property type="component" value="Unassembled WGS sequence"/>
</dbReference>
<organism evidence="2 3">
    <name type="scientific">Pan troglodytes</name>
    <name type="common">Chimpanzee</name>
    <dbReference type="NCBI Taxonomy" id="9598"/>
    <lineage>
        <taxon>Eukaryota</taxon>
        <taxon>Metazoa</taxon>
        <taxon>Chordata</taxon>
        <taxon>Craniata</taxon>
        <taxon>Vertebrata</taxon>
        <taxon>Euteleostomi</taxon>
        <taxon>Mammalia</taxon>
        <taxon>Eutheria</taxon>
        <taxon>Euarchontoglires</taxon>
        <taxon>Primates</taxon>
        <taxon>Haplorrhini</taxon>
        <taxon>Catarrhini</taxon>
        <taxon>Hominidae</taxon>
        <taxon>Pan</taxon>
    </lineage>
</organism>
<dbReference type="AlphaFoldDB" id="A0A2J8K4Q9"/>
<dbReference type="Gene3D" id="3.40.630.10">
    <property type="entry name" value="Zn peptidases"/>
    <property type="match status" value="1"/>
</dbReference>
<evidence type="ECO:0000313" key="3">
    <source>
        <dbReference type="Proteomes" id="UP000236370"/>
    </source>
</evidence>
<sequence>MDFPCLWLGLLLPLVAALDFNYHHQEGMEAFLKTVAQNYSSITHLHSIGKSVKETCGFLLWGGFQRNTELGF</sequence>
<feature type="non-terminal residue" evidence="2">
    <location>
        <position position="72"/>
    </location>
</feature>